<reference evidence="2 3" key="1">
    <citation type="submission" date="2018-08" db="EMBL/GenBank/DDBJ databases">
        <title>Isolation, diversity and antifungal activity of Actinobacteria from cow dung.</title>
        <authorList>
            <person name="Ling L."/>
        </authorList>
    </citation>
    <scope>NUCLEOTIDE SEQUENCE [LARGE SCALE GENOMIC DNA]</scope>
    <source>
        <strain evidence="2 3">NEAU-LLE</strain>
    </source>
</reference>
<organism evidence="2 3">
    <name type="scientific">Microbacterium bovistercoris</name>
    <dbReference type="NCBI Taxonomy" id="2293570"/>
    <lineage>
        <taxon>Bacteria</taxon>
        <taxon>Bacillati</taxon>
        <taxon>Actinomycetota</taxon>
        <taxon>Actinomycetes</taxon>
        <taxon>Micrococcales</taxon>
        <taxon>Microbacteriaceae</taxon>
        <taxon>Microbacterium</taxon>
    </lineage>
</organism>
<name>A0A371NST2_9MICO</name>
<dbReference type="Proteomes" id="UP000262172">
    <property type="component" value="Unassembled WGS sequence"/>
</dbReference>
<evidence type="ECO:0000313" key="2">
    <source>
        <dbReference type="EMBL" id="REJ04807.1"/>
    </source>
</evidence>
<feature type="signal peptide" evidence="1">
    <location>
        <begin position="1"/>
        <end position="27"/>
    </location>
</feature>
<accession>A0A371NST2</accession>
<dbReference type="Pfam" id="PF12028">
    <property type="entry name" value="DUF3515"/>
    <property type="match status" value="1"/>
</dbReference>
<comment type="caution">
    <text evidence="2">The sequence shown here is derived from an EMBL/GenBank/DDBJ whole genome shotgun (WGS) entry which is preliminary data.</text>
</comment>
<dbReference type="AlphaFoldDB" id="A0A371NST2"/>
<dbReference type="InterPro" id="IPR021903">
    <property type="entry name" value="DUF3515"/>
</dbReference>
<keyword evidence="1" id="KW-0732">Signal</keyword>
<dbReference type="RefSeq" id="WP_116242745.1">
    <property type="nucleotide sequence ID" value="NZ_QUAB01000045.1"/>
</dbReference>
<dbReference type="EMBL" id="QUAB01000045">
    <property type="protein sequence ID" value="REJ04807.1"/>
    <property type="molecule type" value="Genomic_DNA"/>
</dbReference>
<sequence>MPFRRLAAAACVLTALVLSGCSSTVSLEPAKDANNPLCAEVTVRLPDAVAGQDRRWTDAQATGAWGDPTTVLLSCGVAVPGPTAELQCVTLEGIDWLVDPKQEPWMRMTTYGRDPAVQVFVDTTKVSADAVLANTGIVSGVQSIPKTSECIAPDAEPKGFVE</sequence>
<dbReference type="OrthoDB" id="4331648at2"/>
<evidence type="ECO:0000256" key="1">
    <source>
        <dbReference type="SAM" id="SignalP"/>
    </source>
</evidence>
<protein>
    <submittedName>
        <fullName evidence="2">DUF3515 family protein</fullName>
    </submittedName>
</protein>
<evidence type="ECO:0000313" key="3">
    <source>
        <dbReference type="Proteomes" id="UP000262172"/>
    </source>
</evidence>
<proteinExistence type="predicted"/>
<feature type="chain" id="PRO_5039345881" evidence="1">
    <location>
        <begin position="28"/>
        <end position="162"/>
    </location>
</feature>
<keyword evidence="3" id="KW-1185">Reference proteome</keyword>
<gene>
    <name evidence="2" type="ORF">DY023_12905</name>
</gene>
<dbReference type="PROSITE" id="PS51257">
    <property type="entry name" value="PROKAR_LIPOPROTEIN"/>
    <property type="match status" value="1"/>
</dbReference>